<keyword evidence="1" id="KW-0472">Membrane</keyword>
<feature type="transmembrane region" description="Helical" evidence="1">
    <location>
        <begin position="38"/>
        <end position="57"/>
    </location>
</feature>
<dbReference type="Proteomes" id="UP000199092">
    <property type="component" value="Chromosome I"/>
</dbReference>
<name>A0A1H2ABM3_9ACTN</name>
<evidence type="ECO:0000313" key="2">
    <source>
        <dbReference type="EMBL" id="SDT43152.1"/>
    </source>
</evidence>
<dbReference type="RefSeq" id="WP_091416197.1">
    <property type="nucleotide sequence ID" value="NZ_LT629749.1"/>
</dbReference>
<sequence>MAHPLELAYNWRTPALFASVGAVVCLGVVLRGDAAGKVGVAVVLVVLWAGCLTLVWARTRAHLEVDGARLTVRRVRALHTVDAGTVVAVRQQASASGPVFALVCRDADGGTRRVVAPVALLRGGTSTLFRWILAHAPQAELDRGSRRTVEQLQTAGLLP</sequence>
<evidence type="ECO:0000256" key="1">
    <source>
        <dbReference type="SAM" id="Phobius"/>
    </source>
</evidence>
<evidence type="ECO:0000313" key="3">
    <source>
        <dbReference type="Proteomes" id="UP000199092"/>
    </source>
</evidence>
<dbReference type="OrthoDB" id="3730452at2"/>
<proteinExistence type="predicted"/>
<dbReference type="AlphaFoldDB" id="A0A1H2ABM3"/>
<organism evidence="2 3">
    <name type="scientific">Friedmanniella luteola</name>
    <dbReference type="NCBI Taxonomy" id="546871"/>
    <lineage>
        <taxon>Bacteria</taxon>
        <taxon>Bacillati</taxon>
        <taxon>Actinomycetota</taxon>
        <taxon>Actinomycetes</taxon>
        <taxon>Propionibacteriales</taxon>
        <taxon>Nocardioidaceae</taxon>
        <taxon>Friedmanniella</taxon>
    </lineage>
</organism>
<keyword evidence="1" id="KW-1133">Transmembrane helix</keyword>
<feature type="transmembrane region" description="Helical" evidence="1">
    <location>
        <begin position="12"/>
        <end position="32"/>
    </location>
</feature>
<keyword evidence="3" id="KW-1185">Reference proteome</keyword>
<dbReference type="STRING" id="546871.SAMN04488543_4355"/>
<accession>A0A1H2ABM3</accession>
<evidence type="ECO:0008006" key="4">
    <source>
        <dbReference type="Google" id="ProtNLM"/>
    </source>
</evidence>
<protein>
    <recommendedName>
        <fullName evidence="4">PH domain-containing protein</fullName>
    </recommendedName>
</protein>
<gene>
    <name evidence="2" type="ORF">SAMN04488543_4355</name>
</gene>
<dbReference type="EMBL" id="LT629749">
    <property type="protein sequence ID" value="SDT43152.1"/>
    <property type="molecule type" value="Genomic_DNA"/>
</dbReference>
<keyword evidence="1" id="KW-0812">Transmembrane</keyword>
<reference evidence="2 3" key="1">
    <citation type="submission" date="2016-10" db="EMBL/GenBank/DDBJ databases">
        <authorList>
            <person name="de Groot N.N."/>
        </authorList>
    </citation>
    <scope>NUCLEOTIDE SEQUENCE [LARGE SCALE GENOMIC DNA]</scope>
    <source>
        <strain evidence="2 3">DSM 21741</strain>
    </source>
</reference>